<dbReference type="NCBIfam" id="NF033611">
    <property type="entry name" value="SAVED"/>
    <property type="match status" value="1"/>
</dbReference>
<evidence type="ECO:0000259" key="1">
    <source>
        <dbReference type="Pfam" id="PF18145"/>
    </source>
</evidence>
<dbReference type="RefSeq" id="WP_092368491.1">
    <property type="nucleotide sequence ID" value="NZ_CAKXUV010000023.1"/>
</dbReference>
<reference evidence="3" key="1">
    <citation type="submission" date="2016-10" db="EMBL/GenBank/DDBJ databases">
        <authorList>
            <person name="Varghese N."/>
            <person name="Submissions S."/>
        </authorList>
    </citation>
    <scope>NUCLEOTIDE SEQUENCE [LARGE SCALE GENOMIC DNA]</scope>
    <source>
        <strain evidence="3">NLAE-zl-G277</strain>
    </source>
</reference>
<protein>
    <recommendedName>
        <fullName evidence="1">SMODS-associated and fused to various effectors domain-containing protein</fullName>
    </recommendedName>
</protein>
<dbReference type="Pfam" id="PF18145">
    <property type="entry name" value="SAVED"/>
    <property type="match status" value="1"/>
</dbReference>
<dbReference type="Proteomes" id="UP000198508">
    <property type="component" value="Unassembled WGS sequence"/>
</dbReference>
<accession>A0A1I0J8A9</accession>
<evidence type="ECO:0000313" key="3">
    <source>
        <dbReference type="Proteomes" id="UP000198508"/>
    </source>
</evidence>
<gene>
    <name evidence="2" type="ORF">SAMN05216313_12746</name>
</gene>
<evidence type="ECO:0000313" key="2">
    <source>
        <dbReference type="EMBL" id="SEU06046.1"/>
    </source>
</evidence>
<dbReference type="EMBL" id="FOIM01000027">
    <property type="protein sequence ID" value="SEU06046.1"/>
    <property type="molecule type" value="Genomic_DNA"/>
</dbReference>
<sequence>MGGSDASRGFVYQGFVSVLEALTDGNAWDKIYVEYPTKGDKVDIALERQNRLIKCIQVKSTVNIFTKSNVQKWLRDLISDAESPAYELFLIGHCDKAANVFIKSVKKYYEQKTDQEMEKSLKGFDMGLLDHREVKIDAIPFDKNRFQQIVRDSLHRYISTKGQMMLFDQIDFIAAAIENDHMISSTDGKGIARNEFEERLEKRIRLVADQYAPKRTAIWINSYPDDVDEAGKTSGRYLSFTDKFQGRNLKAEYDWNRDIYGEIKEFLLSRVNREQAYELYMAAHCSIAFAAGRLLNSKSGINIFPMQKTAINGIELWNIKPFSGREYSEWEIRQEVYQENQSDSALVLNVTRDIYNEVVQYMDEANLQIGRIVNCILPVHGATNFSIADGTHAMLLANQIYKAIAGRRIDERRATLHIFASAPNGFMFFLGQNSMGFGKCQLYEYDLEKRSTCTYKPSIRFID</sequence>
<dbReference type="InterPro" id="IPR040836">
    <property type="entry name" value="SAVED"/>
</dbReference>
<name>A0A1I0J8A9_9FIRM</name>
<dbReference type="GeneID" id="93280975"/>
<proteinExistence type="predicted"/>
<feature type="domain" description="SMODS-associated and fused to various effectors" evidence="1">
    <location>
        <begin position="260"/>
        <end position="460"/>
    </location>
</feature>
<keyword evidence="3" id="KW-1185">Reference proteome</keyword>
<organism evidence="2 3">
    <name type="scientific">Enterocloster lavalensis</name>
    <dbReference type="NCBI Taxonomy" id="460384"/>
    <lineage>
        <taxon>Bacteria</taxon>
        <taxon>Bacillati</taxon>
        <taxon>Bacillota</taxon>
        <taxon>Clostridia</taxon>
        <taxon>Lachnospirales</taxon>
        <taxon>Lachnospiraceae</taxon>
        <taxon>Enterocloster</taxon>
    </lineage>
</organism>
<dbReference type="STRING" id="460384.SAMN05216313_12746"/>
<dbReference type="AlphaFoldDB" id="A0A1I0J8A9"/>